<protein>
    <recommendedName>
        <fullName evidence="5">MULE transposase domain-containing protein</fullName>
    </recommendedName>
</protein>
<feature type="region of interest" description="Disordered" evidence="2">
    <location>
        <begin position="695"/>
        <end position="744"/>
    </location>
</feature>
<evidence type="ECO:0000313" key="4">
    <source>
        <dbReference type="Proteomes" id="UP000243519"/>
    </source>
</evidence>
<feature type="region of interest" description="Disordered" evidence="2">
    <location>
        <begin position="25"/>
        <end position="45"/>
    </location>
</feature>
<name>A0A178FI00_TRIVO</name>
<feature type="compositionally biased region" description="Polar residues" evidence="2">
    <location>
        <begin position="716"/>
        <end position="738"/>
    </location>
</feature>
<evidence type="ECO:0000313" key="3">
    <source>
        <dbReference type="EMBL" id="OAL71644.1"/>
    </source>
</evidence>
<dbReference type="EMBL" id="LHPN01000006">
    <property type="protein sequence ID" value="OAL71644.1"/>
    <property type="molecule type" value="Genomic_DNA"/>
</dbReference>
<evidence type="ECO:0000256" key="2">
    <source>
        <dbReference type="SAM" id="MobiDB-lite"/>
    </source>
</evidence>
<keyword evidence="1" id="KW-0175">Coiled coil</keyword>
<feature type="region of interest" description="Disordered" evidence="2">
    <location>
        <begin position="759"/>
        <end position="779"/>
    </location>
</feature>
<sequence length="845" mass="97243">MELPDSDPYDWEAPELVEVKVHELYMPPSNDRDPESEDTLSPDIAEDDNFEIVAPGKSQKPTSVKHMEYTVVLPEYPKTDPDRYCYCIRTHLTATEAGKSIHSQIQYGHGNSAYQTKRQTKSPYLGNVDCTVQRYRCSGAKICSKATDSLQSMKHTEVTEYTQLILEGLRCNQEVTNYSQCWEEIENGQNTWNLHQHLIYTHQQTCTCDSGRLEVKRKSTVEGVQNSYYISCNTWKPGKKSIFFRWLKMDVNIPYLKRLLDGDKELVTPTCTYLQPVTSRQLLCDVHHKPTIITKDCQVEFLVIIPNDLGKTPYILFASRGVHTHPPPPPTKTPLEIYQGLLDVINGMEKQSLTTNRFLRSTKLQEFLKIHHVKTLTELHPSLNNMSRFQTIIRKQQLLTNPLGEAYEGVIFYQQLYGTDYVRYLYNDGINLMVILLLEGQAKIFSEITSFQVDMTFKKVAGEISLIDFVYVEPLLGRVITIGRVFVNKDSAITYKYVFQRFFRLIEDINKQPIQWKHIHGRGIEAVVADMCGKQASGLGNYLVEIDSTYTWRQHLQYILVFCQVHYGRGIRQFRQHSAFELMKELPFTHSKEHVLTVLNQLSTDSNPGVVNWAQHKKIPWILSGLNQMFSKMDAKTFSRIQKSSNAIESNHHRINSLGIRTSLLQAVKDSEALDRSDIEKVLTFRATGVKCNWENNSPSKRLERADKRAHRRRQNQPGPSTPQHLSQLETEMSSSGVLSKRKRLPTTVTYSPIEEIDLTSPTPIQFPPLGKKSRTSTSNDFLTRSTQQAISSNESSTERSQILELEVEIEEETLRLKRKEADIERESLRLKEKKLQLIRAKSQK</sequence>
<evidence type="ECO:0008006" key="5">
    <source>
        <dbReference type="Google" id="ProtNLM"/>
    </source>
</evidence>
<gene>
    <name evidence="3" type="ORF">A7D00_4549</name>
</gene>
<accession>A0A178FI00</accession>
<organism evidence="3 4">
    <name type="scientific">Trichophyton violaceum</name>
    <dbReference type="NCBI Taxonomy" id="34388"/>
    <lineage>
        <taxon>Eukaryota</taxon>
        <taxon>Fungi</taxon>
        <taxon>Dikarya</taxon>
        <taxon>Ascomycota</taxon>
        <taxon>Pezizomycotina</taxon>
        <taxon>Eurotiomycetes</taxon>
        <taxon>Eurotiomycetidae</taxon>
        <taxon>Onygenales</taxon>
        <taxon>Arthrodermataceae</taxon>
        <taxon>Trichophyton</taxon>
    </lineage>
</organism>
<keyword evidence="4" id="KW-1185">Reference proteome</keyword>
<reference evidence="3 4" key="1">
    <citation type="submission" date="2016-05" db="EMBL/GenBank/DDBJ databases">
        <title>Genome sequencing of Trichophyton violaceum CMCC(F)T3l isolated from hair.</title>
        <authorList>
            <person name="Zhan P."/>
            <person name="Tao Y."/>
            <person name="Liu W."/>
        </authorList>
    </citation>
    <scope>NUCLEOTIDE SEQUENCE [LARGE SCALE GENOMIC DNA]</scope>
    <source>
        <strain evidence="4">CMCC(F)T3l</strain>
    </source>
</reference>
<proteinExistence type="predicted"/>
<dbReference type="AlphaFoldDB" id="A0A178FI00"/>
<comment type="caution">
    <text evidence="3">The sequence shown here is derived from an EMBL/GenBank/DDBJ whole genome shotgun (WGS) entry which is preliminary data.</text>
</comment>
<evidence type="ECO:0000256" key="1">
    <source>
        <dbReference type="SAM" id="Coils"/>
    </source>
</evidence>
<feature type="coiled-coil region" evidence="1">
    <location>
        <begin position="803"/>
        <end position="844"/>
    </location>
</feature>
<dbReference type="Proteomes" id="UP000243519">
    <property type="component" value="Unassembled WGS sequence"/>
</dbReference>
<feature type="compositionally biased region" description="Acidic residues" evidence="2">
    <location>
        <begin position="34"/>
        <end position="45"/>
    </location>
</feature>